<dbReference type="AlphaFoldDB" id="A0A382YZQ7"/>
<name>A0A382YZQ7_9ZZZZ</name>
<sequence length="260" mass="29222">NDADLLAFLNTTEEAFLDLAIATPDDELAEQVVASSGRSMAEIDEFNTQQLDREPEDDLHRRLLKERIEAYAPERTDIKTVLKSIELDDWGAFRDTDLTAAPPRTAYIKTVLGIVAAARMADKARASRIDKLGGYYLYGDDSYLDRQILELLGIDAATFAESAWLNPNDVELGEWLLERIKPLSTGTVSAFNARMSLHGIATPGYEERFAKRRDEVCGKGRNDITTYFELMDIDDQDHFEIVDLERRPPRSPYDASVAGI</sequence>
<feature type="domain" description="DUF5069" evidence="1">
    <location>
        <begin position="2"/>
        <end position="89"/>
    </location>
</feature>
<gene>
    <name evidence="2" type="ORF">METZ01_LOCUS441606</name>
</gene>
<organism evidence="2">
    <name type="scientific">marine metagenome</name>
    <dbReference type="NCBI Taxonomy" id="408172"/>
    <lineage>
        <taxon>unclassified sequences</taxon>
        <taxon>metagenomes</taxon>
        <taxon>ecological metagenomes</taxon>
    </lineage>
</organism>
<accession>A0A382YZQ7</accession>
<evidence type="ECO:0000259" key="1">
    <source>
        <dbReference type="Pfam" id="PF16798"/>
    </source>
</evidence>
<evidence type="ECO:0000313" key="2">
    <source>
        <dbReference type="EMBL" id="SVD88752.1"/>
    </source>
</evidence>
<reference evidence="2" key="1">
    <citation type="submission" date="2018-05" db="EMBL/GenBank/DDBJ databases">
        <authorList>
            <person name="Lanie J.A."/>
            <person name="Ng W.-L."/>
            <person name="Kazmierczak K.M."/>
            <person name="Andrzejewski T.M."/>
            <person name="Davidsen T.M."/>
            <person name="Wayne K.J."/>
            <person name="Tettelin H."/>
            <person name="Glass J.I."/>
            <person name="Rusch D."/>
            <person name="Podicherti R."/>
            <person name="Tsui H.-C.T."/>
            <person name="Winkler M.E."/>
        </authorList>
    </citation>
    <scope>NUCLEOTIDE SEQUENCE</scope>
</reference>
<feature type="non-terminal residue" evidence="2">
    <location>
        <position position="260"/>
    </location>
</feature>
<dbReference type="Pfam" id="PF16798">
    <property type="entry name" value="DUF5069"/>
    <property type="match status" value="2"/>
</dbReference>
<feature type="domain" description="DUF5069" evidence="1">
    <location>
        <begin position="109"/>
        <end position="236"/>
    </location>
</feature>
<proteinExistence type="predicted"/>
<feature type="non-terminal residue" evidence="2">
    <location>
        <position position="1"/>
    </location>
</feature>
<protein>
    <recommendedName>
        <fullName evidence="1">DUF5069 domain-containing protein</fullName>
    </recommendedName>
</protein>
<dbReference type="InterPro" id="IPR031849">
    <property type="entry name" value="DUF5069"/>
</dbReference>
<dbReference type="EMBL" id="UINC01179855">
    <property type="protein sequence ID" value="SVD88752.1"/>
    <property type="molecule type" value="Genomic_DNA"/>
</dbReference>